<gene>
    <name evidence="1" type="ORF">SAMN02910406_03520</name>
</gene>
<reference evidence="1 2" key="1">
    <citation type="submission" date="2016-10" db="EMBL/GenBank/DDBJ databases">
        <authorList>
            <person name="de Groot N.N."/>
        </authorList>
    </citation>
    <scope>NUCLEOTIDE SEQUENCE [LARGE SCALE GENOMIC DNA]</scope>
    <source>
        <strain evidence="1 2">AR67</strain>
    </source>
</reference>
<protein>
    <submittedName>
        <fullName evidence="1">Uncharacterized protein</fullName>
    </submittedName>
</protein>
<name>A0A1I1QUT8_RUMAL</name>
<dbReference type="RefSeq" id="WP_177219632.1">
    <property type="nucleotide sequence ID" value="NZ_FOKQ01000053.1"/>
</dbReference>
<dbReference type="AlphaFoldDB" id="A0A1I1QUT8"/>
<sequence length="271" mass="29634">GGLKNGLKFLRDGALKWGGKLIGLDDLKNGRDLWRAYKSGQRGAALNETAYKLLGLNNIPSLGDGTNMQRYDNLIDTNRNELEKFMENNTLTTNGATFKGMDVNVPTGTGNSGDAFLNSVKGNENLSRQLLDSTGVDINNISSGDDLYDALRHNGFTLSTGAGDAAGTANVTVVPSWAYRATDGGAETSRILTSNIPGVNHDFRSSVMGDYNRYMNTMNNMFHNSFDNKCLSDLRSKVPEFIFNEFILPKTGLSDREQQGIKSLEKLPIFN</sequence>
<accession>A0A1I1QUT8</accession>
<evidence type="ECO:0000313" key="2">
    <source>
        <dbReference type="Proteomes" id="UP000182192"/>
    </source>
</evidence>
<feature type="non-terminal residue" evidence="1">
    <location>
        <position position="1"/>
    </location>
</feature>
<dbReference type="Proteomes" id="UP000182192">
    <property type="component" value="Unassembled WGS sequence"/>
</dbReference>
<dbReference type="EMBL" id="FOKQ01000053">
    <property type="protein sequence ID" value="SFD25757.1"/>
    <property type="molecule type" value="Genomic_DNA"/>
</dbReference>
<organism evidence="1 2">
    <name type="scientific">Ruminococcus albus</name>
    <dbReference type="NCBI Taxonomy" id="1264"/>
    <lineage>
        <taxon>Bacteria</taxon>
        <taxon>Bacillati</taxon>
        <taxon>Bacillota</taxon>
        <taxon>Clostridia</taxon>
        <taxon>Eubacteriales</taxon>
        <taxon>Oscillospiraceae</taxon>
        <taxon>Ruminococcus</taxon>
    </lineage>
</organism>
<evidence type="ECO:0000313" key="1">
    <source>
        <dbReference type="EMBL" id="SFD25757.1"/>
    </source>
</evidence>
<proteinExistence type="predicted"/>